<name>A0A951Q8I3_9CYAN</name>
<keyword evidence="1" id="KW-0805">Transcription regulation</keyword>
<gene>
    <name evidence="5" type="ORF">KME15_03980</name>
</gene>
<dbReference type="InterPro" id="IPR036388">
    <property type="entry name" value="WH-like_DNA-bd_sf"/>
</dbReference>
<evidence type="ECO:0000313" key="5">
    <source>
        <dbReference type="EMBL" id="MBW4657809.1"/>
    </source>
</evidence>
<organism evidence="5 6">
    <name type="scientific">Drouetiella hepatica Uher 2000/2452</name>
    <dbReference type="NCBI Taxonomy" id="904376"/>
    <lineage>
        <taxon>Bacteria</taxon>
        <taxon>Bacillati</taxon>
        <taxon>Cyanobacteriota</taxon>
        <taxon>Cyanophyceae</taxon>
        <taxon>Oculatellales</taxon>
        <taxon>Oculatellaceae</taxon>
        <taxon>Drouetiella</taxon>
    </lineage>
</organism>
<accession>A0A951Q8I3</accession>
<reference evidence="5" key="1">
    <citation type="submission" date="2021-05" db="EMBL/GenBank/DDBJ databases">
        <authorList>
            <person name="Pietrasiak N."/>
            <person name="Ward R."/>
            <person name="Stajich J.E."/>
            <person name="Kurbessoian T."/>
        </authorList>
    </citation>
    <scope>NUCLEOTIDE SEQUENCE</scope>
    <source>
        <strain evidence="5">UHER 2000/2452</strain>
    </source>
</reference>
<evidence type="ECO:0000256" key="1">
    <source>
        <dbReference type="ARBA" id="ARBA00023015"/>
    </source>
</evidence>
<dbReference type="GO" id="GO:0006355">
    <property type="term" value="P:regulation of DNA-templated transcription"/>
    <property type="evidence" value="ECO:0007669"/>
    <property type="project" value="InterPro"/>
</dbReference>
<keyword evidence="3" id="KW-0804">Transcription</keyword>
<dbReference type="GO" id="GO:0003677">
    <property type="term" value="F:DNA binding"/>
    <property type="evidence" value="ECO:0007669"/>
    <property type="project" value="UniProtKB-KW"/>
</dbReference>
<dbReference type="PROSITE" id="PS50043">
    <property type="entry name" value="HTH_LUXR_2"/>
    <property type="match status" value="1"/>
</dbReference>
<dbReference type="InterPro" id="IPR000792">
    <property type="entry name" value="Tscrpt_reg_LuxR_C"/>
</dbReference>
<dbReference type="InterPro" id="IPR016032">
    <property type="entry name" value="Sig_transdc_resp-reg_C-effctor"/>
</dbReference>
<dbReference type="Proteomes" id="UP000757435">
    <property type="component" value="Unassembled WGS sequence"/>
</dbReference>
<comment type="caution">
    <text evidence="5">The sequence shown here is derived from an EMBL/GenBank/DDBJ whole genome shotgun (WGS) entry which is preliminary data.</text>
</comment>
<dbReference type="Gene3D" id="1.10.10.10">
    <property type="entry name" value="Winged helix-like DNA-binding domain superfamily/Winged helix DNA-binding domain"/>
    <property type="match status" value="1"/>
</dbReference>
<dbReference type="SUPFAM" id="SSF46894">
    <property type="entry name" value="C-terminal effector domain of the bipartite response regulators"/>
    <property type="match status" value="1"/>
</dbReference>
<dbReference type="SMART" id="SM00421">
    <property type="entry name" value="HTH_LUXR"/>
    <property type="match status" value="1"/>
</dbReference>
<dbReference type="Pfam" id="PF00196">
    <property type="entry name" value="GerE"/>
    <property type="match status" value="1"/>
</dbReference>
<proteinExistence type="predicted"/>
<dbReference type="PANTHER" id="PTHR44688:SF16">
    <property type="entry name" value="DNA-BINDING TRANSCRIPTIONAL ACTIVATOR DEVR_DOSR"/>
    <property type="match status" value="1"/>
</dbReference>
<feature type="domain" description="HTH luxR-type" evidence="4">
    <location>
        <begin position="107"/>
        <end position="158"/>
    </location>
</feature>
<evidence type="ECO:0000259" key="4">
    <source>
        <dbReference type="PROSITE" id="PS50043"/>
    </source>
</evidence>
<dbReference type="EMBL" id="JAHHHD010000003">
    <property type="protein sequence ID" value="MBW4657809.1"/>
    <property type="molecule type" value="Genomic_DNA"/>
</dbReference>
<keyword evidence="2" id="KW-0238">DNA-binding</keyword>
<evidence type="ECO:0000313" key="6">
    <source>
        <dbReference type="Proteomes" id="UP000757435"/>
    </source>
</evidence>
<evidence type="ECO:0000256" key="2">
    <source>
        <dbReference type="ARBA" id="ARBA00023125"/>
    </source>
</evidence>
<dbReference type="PRINTS" id="PR00038">
    <property type="entry name" value="HTHLUXR"/>
</dbReference>
<dbReference type="AlphaFoldDB" id="A0A951Q8I3"/>
<evidence type="ECO:0000256" key="3">
    <source>
        <dbReference type="ARBA" id="ARBA00023163"/>
    </source>
</evidence>
<protein>
    <submittedName>
        <fullName evidence="5">LuxR family transcriptional regulator</fullName>
    </submittedName>
</protein>
<sequence>MDGILILTDQKEVLYANDRARRVLQQLNQNQSLIELVPGEIWHVCQSLIHSRNLFPEQQWLIESEIFTDSSAFHIRVRWLKLESFEHSCLLITIEDRHQAIRNMAIEESERYGLTPREKEVWVLHRMGYTYKQTALELHITPNTVKKHMKNIYVKQKS</sequence>
<dbReference type="PANTHER" id="PTHR44688">
    <property type="entry name" value="DNA-BINDING TRANSCRIPTIONAL ACTIVATOR DEVR_DOSR"/>
    <property type="match status" value="1"/>
</dbReference>
<reference evidence="5" key="2">
    <citation type="journal article" date="2022" name="Microbiol. Resour. Announc.">
        <title>Metagenome Sequencing to Explore Phylogenomics of Terrestrial Cyanobacteria.</title>
        <authorList>
            <person name="Ward R.D."/>
            <person name="Stajich J.E."/>
            <person name="Johansen J.R."/>
            <person name="Huntemann M."/>
            <person name="Clum A."/>
            <person name="Foster B."/>
            <person name="Foster B."/>
            <person name="Roux S."/>
            <person name="Palaniappan K."/>
            <person name="Varghese N."/>
            <person name="Mukherjee S."/>
            <person name="Reddy T.B.K."/>
            <person name="Daum C."/>
            <person name="Copeland A."/>
            <person name="Chen I.A."/>
            <person name="Ivanova N.N."/>
            <person name="Kyrpides N.C."/>
            <person name="Shapiro N."/>
            <person name="Eloe-Fadrosh E.A."/>
            <person name="Pietrasiak N."/>
        </authorList>
    </citation>
    <scope>NUCLEOTIDE SEQUENCE</scope>
    <source>
        <strain evidence="5">UHER 2000/2452</strain>
    </source>
</reference>
<dbReference type="CDD" id="cd06170">
    <property type="entry name" value="LuxR_C_like"/>
    <property type="match status" value="1"/>
</dbReference>